<evidence type="ECO:0000256" key="1">
    <source>
        <dbReference type="SAM" id="MobiDB-lite"/>
    </source>
</evidence>
<dbReference type="AlphaFoldDB" id="A0A1M4N590"/>
<evidence type="ECO:0000256" key="2">
    <source>
        <dbReference type="SAM" id="Phobius"/>
    </source>
</evidence>
<feature type="region of interest" description="Disordered" evidence="1">
    <location>
        <begin position="99"/>
        <end position="127"/>
    </location>
</feature>
<dbReference type="PANTHER" id="PTHR34703">
    <property type="entry name" value="ANTIPORTER SUBUNIT MNHG2-RELATED"/>
    <property type="match status" value="1"/>
</dbReference>
<dbReference type="EMBL" id="FMJB01000064">
    <property type="protein sequence ID" value="SCM69247.1"/>
    <property type="molecule type" value="Genomic_DNA"/>
</dbReference>
<feature type="transmembrane region" description="Helical" evidence="2">
    <location>
        <begin position="41"/>
        <end position="60"/>
    </location>
</feature>
<feature type="transmembrane region" description="Helical" evidence="2">
    <location>
        <begin position="66"/>
        <end position="86"/>
    </location>
</feature>
<keyword evidence="4" id="KW-1185">Reference proteome</keyword>
<keyword evidence="2" id="KW-0812">Transmembrane</keyword>
<dbReference type="NCBIfam" id="TIGR01300">
    <property type="entry name" value="CPA3_mnhG_phaG"/>
    <property type="match status" value="1"/>
</dbReference>
<name>A0A1M4N590_9RHOB</name>
<evidence type="ECO:0000313" key="4">
    <source>
        <dbReference type="Proteomes" id="UP000184085"/>
    </source>
</evidence>
<dbReference type="PANTHER" id="PTHR34703:SF1">
    <property type="entry name" value="ANTIPORTER SUBUNIT MNHG2-RELATED"/>
    <property type="match status" value="1"/>
</dbReference>
<reference evidence="4" key="1">
    <citation type="submission" date="2016-09" db="EMBL/GenBank/DDBJ databases">
        <authorList>
            <person name="Wibberg D."/>
        </authorList>
    </citation>
    <scope>NUCLEOTIDE SEQUENCE [LARGE SCALE GENOMIC DNA]</scope>
</reference>
<accession>A0A1M4N590</accession>
<dbReference type="Pfam" id="PF03334">
    <property type="entry name" value="PhaG_MnhG_YufB"/>
    <property type="match status" value="1"/>
</dbReference>
<dbReference type="InterPro" id="IPR005133">
    <property type="entry name" value="PhaG_MnhG_YufB"/>
</dbReference>
<keyword evidence="2" id="KW-0472">Membrane</keyword>
<feature type="compositionally biased region" description="Basic and acidic residues" evidence="1">
    <location>
        <begin position="113"/>
        <end position="127"/>
    </location>
</feature>
<gene>
    <name evidence="3" type="ORF">KARMA_3484</name>
</gene>
<organism evidence="3 4">
    <name type="scientific">Donghicola eburneus</name>
    <dbReference type="NCBI Taxonomy" id="393278"/>
    <lineage>
        <taxon>Bacteria</taxon>
        <taxon>Pseudomonadati</taxon>
        <taxon>Pseudomonadota</taxon>
        <taxon>Alphaproteobacteria</taxon>
        <taxon>Rhodobacterales</taxon>
        <taxon>Roseobacteraceae</taxon>
        <taxon>Donghicola</taxon>
    </lineage>
</organism>
<keyword evidence="2" id="KW-1133">Transmembrane helix</keyword>
<sequence length="127" mass="13954">MVVEIIIAACLVIAGFFGLVGSFGLIKLDHPMARLHAPTKATTLGVGGVLIASVIYSFAFEEHGSLHELLITLFLFITAPITANFISKAYLHRHELEEELPEPNGDTNWATLERPEWSPEPEKTQEG</sequence>
<proteinExistence type="predicted"/>
<evidence type="ECO:0000313" key="3">
    <source>
        <dbReference type="EMBL" id="SCM69247.1"/>
    </source>
</evidence>
<feature type="transmembrane region" description="Helical" evidence="2">
    <location>
        <begin position="6"/>
        <end position="29"/>
    </location>
</feature>
<protein>
    <submittedName>
        <fullName evidence="3">Putative membrane protein</fullName>
    </submittedName>
</protein>
<dbReference type="GO" id="GO:0015385">
    <property type="term" value="F:sodium:proton antiporter activity"/>
    <property type="evidence" value="ECO:0007669"/>
    <property type="project" value="TreeGrafter"/>
</dbReference>
<dbReference type="Proteomes" id="UP000184085">
    <property type="component" value="Unassembled WGS sequence"/>
</dbReference>
<dbReference type="NCBIfam" id="NF009316">
    <property type="entry name" value="PRK12674.1-5"/>
    <property type="match status" value="1"/>
</dbReference>